<protein>
    <recommendedName>
        <fullName evidence="1">VOC domain-containing protein</fullName>
    </recommendedName>
</protein>
<dbReference type="RefSeq" id="WP_041055901.1">
    <property type="nucleotide sequence ID" value="NZ_JXRR01000010.1"/>
</dbReference>
<dbReference type="AlphaFoldDB" id="A0A0C2VYS9"/>
<dbReference type="SUPFAM" id="SSF54593">
    <property type="entry name" value="Glyoxalase/Bleomycin resistance protein/Dihydroxybiphenyl dioxygenase"/>
    <property type="match status" value="1"/>
</dbReference>
<name>A0A0C2VYS9_9BACL</name>
<evidence type="ECO:0000313" key="2">
    <source>
        <dbReference type="EMBL" id="KIL49098.1"/>
    </source>
</evidence>
<dbReference type="PATRIC" id="fig|220754.4.peg.1154"/>
<dbReference type="Pfam" id="PF18029">
    <property type="entry name" value="Glyoxalase_6"/>
    <property type="match status" value="1"/>
</dbReference>
<evidence type="ECO:0000259" key="1">
    <source>
        <dbReference type="PROSITE" id="PS51819"/>
    </source>
</evidence>
<reference evidence="2 3" key="1">
    <citation type="submission" date="2015-01" db="EMBL/GenBank/DDBJ databases">
        <title>Jeotgalibacillus campisalis genome sequencing.</title>
        <authorList>
            <person name="Goh K.M."/>
            <person name="Chan K.-G."/>
            <person name="Yaakop A.S."/>
            <person name="Ee R."/>
            <person name="Gan H.M."/>
            <person name="Chan C.S."/>
        </authorList>
    </citation>
    <scope>NUCLEOTIDE SEQUENCE [LARGE SCALE GENOMIC DNA]</scope>
    <source>
        <strain evidence="2 3">SF-57</strain>
    </source>
</reference>
<dbReference type="InterPro" id="IPR041581">
    <property type="entry name" value="Glyoxalase_6"/>
</dbReference>
<dbReference type="InterPro" id="IPR029068">
    <property type="entry name" value="Glyas_Bleomycin-R_OHBP_Dase"/>
</dbReference>
<dbReference type="Proteomes" id="UP000031972">
    <property type="component" value="Unassembled WGS sequence"/>
</dbReference>
<dbReference type="OrthoDB" id="9804235at2"/>
<feature type="domain" description="VOC" evidence="1">
    <location>
        <begin position="3"/>
        <end position="115"/>
    </location>
</feature>
<dbReference type="Gene3D" id="3.10.180.10">
    <property type="entry name" value="2,3-Dihydroxybiphenyl 1,2-Dioxygenase, domain 1"/>
    <property type="match status" value="1"/>
</dbReference>
<accession>A0A0C2VYS9</accession>
<sequence length="116" mass="13031">MGKVMGFELNSEHPERLITFYSTVFGWQVGDSRWGYSPVQTGSEENRGIDGGIAKGPEEFPHGTRIQVQVDSIDSTLEEAKRHGAQNISEKMEFEEFYLAYFTDPEGLGIGLIEKK</sequence>
<dbReference type="EMBL" id="JXRR01000010">
    <property type="protein sequence ID" value="KIL49098.1"/>
    <property type="molecule type" value="Genomic_DNA"/>
</dbReference>
<proteinExistence type="predicted"/>
<organism evidence="2 3">
    <name type="scientific">Jeotgalibacillus campisalis</name>
    <dbReference type="NCBI Taxonomy" id="220754"/>
    <lineage>
        <taxon>Bacteria</taxon>
        <taxon>Bacillati</taxon>
        <taxon>Bacillota</taxon>
        <taxon>Bacilli</taxon>
        <taxon>Bacillales</taxon>
        <taxon>Caryophanaceae</taxon>
        <taxon>Jeotgalibacillus</taxon>
    </lineage>
</organism>
<gene>
    <name evidence="2" type="ORF">KR50_11330</name>
</gene>
<evidence type="ECO:0000313" key="3">
    <source>
        <dbReference type="Proteomes" id="UP000031972"/>
    </source>
</evidence>
<comment type="caution">
    <text evidence="2">The sequence shown here is derived from an EMBL/GenBank/DDBJ whole genome shotgun (WGS) entry which is preliminary data.</text>
</comment>
<dbReference type="PROSITE" id="PS51819">
    <property type="entry name" value="VOC"/>
    <property type="match status" value="1"/>
</dbReference>
<keyword evidence="3" id="KW-1185">Reference proteome</keyword>
<dbReference type="InterPro" id="IPR037523">
    <property type="entry name" value="VOC_core"/>
</dbReference>